<dbReference type="Proteomes" id="UP000594638">
    <property type="component" value="Unassembled WGS sequence"/>
</dbReference>
<keyword evidence="7" id="KW-0927">Auxin signaling pathway</keyword>
<feature type="compositionally biased region" description="Low complexity" evidence="8">
    <location>
        <begin position="142"/>
        <end position="156"/>
    </location>
</feature>
<evidence type="ECO:0000256" key="5">
    <source>
        <dbReference type="ARBA" id="ARBA00022475"/>
    </source>
</evidence>
<evidence type="ECO:0000313" key="10">
    <source>
        <dbReference type="Proteomes" id="UP000594638"/>
    </source>
</evidence>
<evidence type="ECO:0000256" key="3">
    <source>
        <dbReference type="ARBA" id="ARBA00010067"/>
    </source>
</evidence>
<protein>
    <recommendedName>
        <fullName evidence="11">Protein BIG GRAIN 1-like E</fullName>
    </recommendedName>
</protein>
<keyword evidence="4" id="KW-0813">Transport</keyword>
<dbReference type="PANTHER" id="PTHR33541:SF11">
    <property type="entry name" value="PROTEIN BIG GRAIN 1-LIKE E"/>
    <property type="match status" value="1"/>
</dbReference>
<dbReference type="Gramene" id="OE9A020588T1">
    <property type="protein sequence ID" value="OE9A020588C1"/>
    <property type="gene ID" value="OE9A020588"/>
</dbReference>
<comment type="similarity">
    <text evidence="3">Belongs to the BIG GRAIN 1 (BG1) plant protein family.</text>
</comment>
<comment type="caution">
    <text evidence="9">The sequence shown here is derived from an EMBL/GenBank/DDBJ whole genome shotgun (WGS) entry which is preliminary data.</text>
</comment>
<organism evidence="9 10">
    <name type="scientific">Olea europaea subsp. europaea</name>
    <dbReference type="NCBI Taxonomy" id="158383"/>
    <lineage>
        <taxon>Eukaryota</taxon>
        <taxon>Viridiplantae</taxon>
        <taxon>Streptophyta</taxon>
        <taxon>Embryophyta</taxon>
        <taxon>Tracheophyta</taxon>
        <taxon>Spermatophyta</taxon>
        <taxon>Magnoliopsida</taxon>
        <taxon>eudicotyledons</taxon>
        <taxon>Gunneridae</taxon>
        <taxon>Pentapetalae</taxon>
        <taxon>asterids</taxon>
        <taxon>lamiids</taxon>
        <taxon>Lamiales</taxon>
        <taxon>Oleaceae</taxon>
        <taxon>Oleeae</taxon>
        <taxon>Olea</taxon>
    </lineage>
</organism>
<evidence type="ECO:0000256" key="2">
    <source>
        <dbReference type="ARBA" id="ARBA00004236"/>
    </source>
</evidence>
<proteinExistence type="inferred from homology"/>
<sequence length="285" mass="32175">MSIKKLSDPIKMYNKPFHGWNDSGELDVFEAARYFSGGSADEVLGSETVPKTARMSLDMPTTRTLIPSQIYVMEKQILKEKKNKQPSSPGGRLAHFLNSLFKQASLKKKKSKTGVKMTKDEEESPGGRRKRRSSISHFRTASSTTDSKSLYSSISSGFRTTPPHANTPIKSYKDIRNFSDSNRTISGQKFNGNVKSDYSSSWLDDKFKFNHGYPEKNWADKYPMEENEFRKFSDVDDGADSDSSSDLFDLPNHELEFYSSDLPVYETTHIDSIKRAAPISSTVKV</sequence>
<keyword evidence="10" id="KW-1185">Reference proteome</keyword>
<comment type="subcellular location">
    <subcellularLocation>
        <location evidence="2">Cell membrane</location>
    </subcellularLocation>
</comment>
<evidence type="ECO:0000256" key="6">
    <source>
        <dbReference type="ARBA" id="ARBA00023136"/>
    </source>
</evidence>
<dbReference type="PANTHER" id="PTHR33541">
    <property type="entry name" value="PROTEIN BIG GRAIN 1-LIKE A-RELATED"/>
    <property type="match status" value="1"/>
</dbReference>
<comment type="function">
    <text evidence="1">Involved in auxin transport. Regulator of the auxin signaling pathway.</text>
</comment>
<keyword evidence="6" id="KW-0472">Membrane</keyword>
<evidence type="ECO:0000256" key="7">
    <source>
        <dbReference type="ARBA" id="ARBA00023294"/>
    </source>
</evidence>
<evidence type="ECO:0000256" key="4">
    <source>
        <dbReference type="ARBA" id="ARBA00022448"/>
    </source>
</evidence>
<dbReference type="EMBL" id="CACTIH010005561">
    <property type="protein sequence ID" value="CAA2997617.1"/>
    <property type="molecule type" value="Genomic_DNA"/>
</dbReference>
<gene>
    <name evidence="9" type="ORF">OLEA9_A020588</name>
</gene>
<feature type="region of interest" description="Disordered" evidence="8">
    <location>
        <begin position="105"/>
        <end position="171"/>
    </location>
</feature>
<accession>A0A8S0SYR7</accession>
<name>A0A8S0SYR7_OLEEU</name>
<dbReference type="InterPro" id="IPR039621">
    <property type="entry name" value="BG1-like"/>
</dbReference>
<dbReference type="OrthoDB" id="1871242at2759"/>
<reference evidence="9 10" key="1">
    <citation type="submission" date="2019-12" db="EMBL/GenBank/DDBJ databases">
        <authorList>
            <person name="Alioto T."/>
            <person name="Alioto T."/>
            <person name="Gomez Garrido J."/>
        </authorList>
    </citation>
    <scope>NUCLEOTIDE SEQUENCE [LARGE SCALE GENOMIC DNA]</scope>
</reference>
<evidence type="ECO:0000313" key="9">
    <source>
        <dbReference type="EMBL" id="CAA2997617.1"/>
    </source>
</evidence>
<evidence type="ECO:0000256" key="8">
    <source>
        <dbReference type="SAM" id="MobiDB-lite"/>
    </source>
</evidence>
<evidence type="ECO:0008006" key="11">
    <source>
        <dbReference type="Google" id="ProtNLM"/>
    </source>
</evidence>
<keyword evidence="5" id="KW-1003">Cell membrane</keyword>
<dbReference type="GO" id="GO:0009734">
    <property type="term" value="P:auxin-activated signaling pathway"/>
    <property type="evidence" value="ECO:0007669"/>
    <property type="project" value="UniProtKB-KW"/>
</dbReference>
<evidence type="ECO:0000256" key="1">
    <source>
        <dbReference type="ARBA" id="ARBA00002281"/>
    </source>
</evidence>
<dbReference type="AlphaFoldDB" id="A0A8S0SYR7"/>
<dbReference type="GO" id="GO:0005886">
    <property type="term" value="C:plasma membrane"/>
    <property type="evidence" value="ECO:0007669"/>
    <property type="project" value="UniProtKB-SubCell"/>
</dbReference>